<comment type="caution">
    <text evidence="1">The sequence shown here is derived from an EMBL/GenBank/DDBJ whole genome shotgun (WGS) entry which is preliminary data.</text>
</comment>
<evidence type="ECO:0000313" key="2">
    <source>
        <dbReference type="Proteomes" id="UP000717328"/>
    </source>
</evidence>
<accession>A0A9P7K3K1</accession>
<dbReference type="OrthoDB" id="5424209at2759"/>
<dbReference type="Proteomes" id="UP000717328">
    <property type="component" value="Unassembled WGS sequence"/>
</dbReference>
<organism evidence="1 2">
    <name type="scientific">Sphagnurus paluster</name>
    <dbReference type="NCBI Taxonomy" id="117069"/>
    <lineage>
        <taxon>Eukaryota</taxon>
        <taxon>Fungi</taxon>
        <taxon>Dikarya</taxon>
        <taxon>Basidiomycota</taxon>
        <taxon>Agaricomycotina</taxon>
        <taxon>Agaricomycetes</taxon>
        <taxon>Agaricomycetidae</taxon>
        <taxon>Agaricales</taxon>
        <taxon>Tricholomatineae</taxon>
        <taxon>Lyophyllaceae</taxon>
        <taxon>Sphagnurus</taxon>
    </lineage>
</organism>
<dbReference type="AlphaFoldDB" id="A0A9P7K3K1"/>
<protein>
    <submittedName>
        <fullName evidence="1">Uncharacterized protein</fullName>
    </submittedName>
</protein>
<dbReference type="EMBL" id="JABCKI010006083">
    <property type="protein sequence ID" value="KAG5635473.1"/>
    <property type="molecule type" value="Genomic_DNA"/>
</dbReference>
<gene>
    <name evidence="1" type="ORF">H0H81_011114</name>
</gene>
<proteinExistence type="predicted"/>
<reference evidence="1" key="1">
    <citation type="submission" date="2021-02" db="EMBL/GenBank/DDBJ databases">
        <authorList>
            <person name="Nieuwenhuis M."/>
            <person name="Van De Peppel L.J.J."/>
        </authorList>
    </citation>
    <scope>NUCLEOTIDE SEQUENCE</scope>
    <source>
        <strain evidence="1">D49</strain>
    </source>
</reference>
<reference evidence="1" key="2">
    <citation type="submission" date="2021-10" db="EMBL/GenBank/DDBJ databases">
        <title>Phylogenomics reveals ancestral predisposition of the termite-cultivated fungus Termitomyces towards a domesticated lifestyle.</title>
        <authorList>
            <person name="Auxier B."/>
            <person name="Grum-Grzhimaylo A."/>
            <person name="Cardenas M.E."/>
            <person name="Lodge J.D."/>
            <person name="Laessoe T."/>
            <person name="Pedersen O."/>
            <person name="Smith M.E."/>
            <person name="Kuyper T.W."/>
            <person name="Franco-Molano E.A."/>
            <person name="Baroni T.J."/>
            <person name="Aanen D.K."/>
        </authorList>
    </citation>
    <scope>NUCLEOTIDE SEQUENCE</scope>
    <source>
        <strain evidence="1">D49</strain>
    </source>
</reference>
<keyword evidence="2" id="KW-1185">Reference proteome</keyword>
<name>A0A9P7K3K1_9AGAR</name>
<sequence>MLTGLEAYRVLKELLPVFCHKINDINGIMGQGSILSASDKYQIVCTMMTDDSSAYSTSRSPMGTISEEEATFYYSGLYSSPRLVYRTGTTPWTMPAGPEAYRVLKELRPVFRHKINDVWDELGPKVCHLLDNDGLLWTSIDIVRFKVQKEDAPVGPVVLWIGVVPETLSSEDARTSANGCLGQ</sequence>
<evidence type="ECO:0000313" key="1">
    <source>
        <dbReference type="EMBL" id="KAG5635473.1"/>
    </source>
</evidence>